<name>A0A1D1ZWB1_AUXPR</name>
<dbReference type="InterPro" id="IPR011990">
    <property type="entry name" value="TPR-like_helical_dom_sf"/>
</dbReference>
<protein>
    <submittedName>
        <fullName evidence="2">Uncharacterized protein</fullName>
    </submittedName>
</protein>
<evidence type="ECO:0000256" key="1">
    <source>
        <dbReference type="SAM" id="MobiDB-lite"/>
    </source>
</evidence>
<dbReference type="Pfam" id="PF13432">
    <property type="entry name" value="TPR_16"/>
    <property type="match status" value="2"/>
</dbReference>
<evidence type="ECO:0000313" key="2">
    <source>
        <dbReference type="EMBL" id="JAT71236.1"/>
    </source>
</evidence>
<dbReference type="SUPFAM" id="SSF48452">
    <property type="entry name" value="TPR-like"/>
    <property type="match status" value="1"/>
</dbReference>
<dbReference type="AlphaFoldDB" id="A0A1D1ZWB1"/>
<dbReference type="Gene3D" id="1.25.40.10">
    <property type="entry name" value="Tetratricopeptide repeat domain"/>
    <property type="match status" value="1"/>
</dbReference>
<proteinExistence type="predicted"/>
<feature type="compositionally biased region" description="Low complexity" evidence="1">
    <location>
        <begin position="219"/>
        <end position="228"/>
    </location>
</feature>
<feature type="region of interest" description="Disordered" evidence="1">
    <location>
        <begin position="80"/>
        <end position="126"/>
    </location>
</feature>
<gene>
    <name evidence="2" type="ORF">g.8260</name>
</gene>
<dbReference type="EMBL" id="GDKF01007386">
    <property type="protein sequence ID" value="JAT71236.1"/>
    <property type="molecule type" value="Transcribed_RNA"/>
</dbReference>
<feature type="non-terminal residue" evidence="2">
    <location>
        <position position="1"/>
    </location>
</feature>
<accession>A0A1D1ZWB1</accession>
<organism evidence="2">
    <name type="scientific">Auxenochlorella protothecoides</name>
    <name type="common">Green microalga</name>
    <name type="synonym">Chlorella protothecoides</name>
    <dbReference type="NCBI Taxonomy" id="3075"/>
    <lineage>
        <taxon>Eukaryota</taxon>
        <taxon>Viridiplantae</taxon>
        <taxon>Chlorophyta</taxon>
        <taxon>core chlorophytes</taxon>
        <taxon>Trebouxiophyceae</taxon>
        <taxon>Chlorellales</taxon>
        <taxon>Chlorellaceae</taxon>
        <taxon>Auxenochlorella</taxon>
    </lineage>
</organism>
<feature type="region of interest" description="Disordered" evidence="1">
    <location>
        <begin position="141"/>
        <end position="172"/>
    </location>
</feature>
<feature type="region of interest" description="Disordered" evidence="1">
    <location>
        <begin position="213"/>
        <end position="236"/>
    </location>
</feature>
<sequence>PKSSVGMPRMENVHSRRRNRFYITLSSALCRVMRGIRHAWSCTPASSSPRRGACAAAAIFGKCPQWIRHREHSIISHIARAGGGGFGKQQAGPANASRPKKQKKQEPAPGKTETRPSAPAEGDSGIMETIEFERRLDSLRNQTSAAAASKQEPERSGSVPNYDSPPPLLNTLLNKAPEAEGEYKSLGGGPPKILLAVASVAIGAIFILTSVDFGGGSPSGPSTSSSAGRPEQTLTGPERSALEAALEQQQVTLSSNPQDVKALEAAATIAGRLGDFRAAAASATTLTEQNPGDPAAWQLLGECQEELGDGQAAEASYVRGWEAGGRTDLLVLGRLTTLLSKQGRHEQALERIDSAPLSVLSSLDAQLARGRVLASWPGHSLDAKHLYDGLIEAHPDDARPMLAKGLLLRQQGRGVDADRAFLQARALVPPEQRAGLDAVIGR</sequence>
<reference evidence="2" key="1">
    <citation type="submission" date="2015-08" db="EMBL/GenBank/DDBJ databases">
        <authorList>
            <person name="Babu N.S."/>
            <person name="Beckwith C.J."/>
            <person name="Beseler K.G."/>
            <person name="Brison A."/>
            <person name="Carone J.V."/>
            <person name="Caskin T.P."/>
            <person name="Diamond M."/>
            <person name="Durham M.E."/>
            <person name="Foxe J.M."/>
            <person name="Go M."/>
            <person name="Henderson B.A."/>
            <person name="Jones I.B."/>
            <person name="McGettigan J.A."/>
            <person name="Micheletti S.J."/>
            <person name="Nasrallah M.E."/>
            <person name="Ortiz D."/>
            <person name="Piller C.R."/>
            <person name="Privatt S.R."/>
            <person name="Schneider S.L."/>
            <person name="Sharp S."/>
            <person name="Smith T.C."/>
            <person name="Stanton J.D."/>
            <person name="Ullery H.E."/>
            <person name="Wilson R.J."/>
            <person name="Serrano M.G."/>
            <person name="Buck G."/>
            <person name="Lee V."/>
            <person name="Wang Y."/>
            <person name="Carvalho R."/>
            <person name="Voegtly L."/>
            <person name="Shi R."/>
            <person name="Duckworth R."/>
            <person name="Johnson A."/>
            <person name="Loviza R."/>
            <person name="Walstead R."/>
            <person name="Shah Z."/>
            <person name="Kiflezghi M."/>
            <person name="Wade K."/>
            <person name="Ball S.L."/>
            <person name="Bradley K.W."/>
            <person name="Asai D.J."/>
            <person name="Bowman C.A."/>
            <person name="Russell D.A."/>
            <person name="Pope W.H."/>
            <person name="Jacobs-Sera D."/>
            <person name="Hendrix R.W."/>
            <person name="Hatfull G.F."/>
        </authorList>
    </citation>
    <scope>NUCLEOTIDE SEQUENCE</scope>
</reference>